<dbReference type="Proteomes" id="UP000006882">
    <property type="component" value="Chromosome G3"/>
</dbReference>
<name>A0A251PUT2_PRUPE</name>
<evidence type="ECO:0000313" key="2">
    <source>
        <dbReference type="Proteomes" id="UP000006882"/>
    </source>
</evidence>
<keyword evidence="2" id="KW-1185">Reference proteome</keyword>
<dbReference type="Gramene" id="ONI14850">
    <property type="protein sequence ID" value="ONI14850"/>
    <property type="gene ID" value="PRUPE_3G012500"/>
</dbReference>
<protein>
    <submittedName>
        <fullName evidence="1">Uncharacterized protein</fullName>
    </submittedName>
</protein>
<proteinExistence type="predicted"/>
<evidence type="ECO:0000313" key="1">
    <source>
        <dbReference type="EMBL" id="ONI14850.1"/>
    </source>
</evidence>
<accession>A0A251PUT2</accession>
<gene>
    <name evidence="1" type="ORF">PRUPE_3G012500</name>
</gene>
<sequence>MVEWLLRSVSVHPATLNWTPTHLFSDSTHSRVVFLTQPPSLNHFNPRKATIDLNHHNLHCFNQTHSHIAKISLASHLHRHRCTAIVIVARPESSSHSHRHPCTAASSSNTSVIVTHQHHRRTVD</sequence>
<dbReference type="AlphaFoldDB" id="A0A251PUT2"/>
<reference evidence="1 2" key="1">
    <citation type="journal article" date="2013" name="Nat. Genet.">
        <title>The high-quality draft genome of peach (Prunus persica) identifies unique patterns of genetic diversity, domestication and genome evolution.</title>
        <authorList>
            <consortium name="International Peach Genome Initiative"/>
            <person name="Verde I."/>
            <person name="Abbott A.G."/>
            <person name="Scalabrin S."/>
            <person name="Jung S."/>
            <person name="Shu S."/>
            <person name="Marroni F."/>
            <person name="Zhebentyayeva T."/>
            <person name="Dettori M.T."/>
            <person name="Grimwood J."/>
            <person name="Cattonaro F."/>
            <person name="Zuccolo A."/>
            <person name="Rossini L."/>
            <person name="Jenkins J."/>
            <person name="Vendramin E."/>
            <person name="Meisel L.A."/>
            <person name="Decroocq V."/>
            <person name="Sosinski B."/>
            <person name="Prochnik S."/>
            <person name="Mitros T."/>
            <person name="Policriti A."/>
            <person name="Cipriani G."/>
            <person name="Dondini L."/>
            <person name="Ficklin S."/>
            <person name="Goodstein D.M."/>
            <person name="Xuan P."/>
            <person name="Del Fabbro C."/>
            <person name="Aramini V."/>
            <person name="Copetti D."/>
            <person name="Gonzalez S."/>
            <person name="Horner D.S."/>
            <person name="Falchi R."/>
            <person name="Lucas S."/>
            <person name="Mica E."/>
            <person name="Maldonado J."/>
            <person name="Lazzari B."/>
            <person name="Bielenberg D."/>
            <person name="Pirona R."/>
            <person name="Miculan M."/>
            <person name="Barakat A."/>
            <person name="Testolin R."/>
            <person name="Stella A."/>
            <person name="Tartarini S."/>
            <person name="Tonutti P."/>
            <person name="Arus P."/>
            <person name="Orellana A."/>
            <person name="Wells C."/>
            <person name="Main D."/>
            <person name="Vizzotto G."/>
            <person name="Silva H."/>
            <person name="Salamini F."/>
            <person name="Schmutz J."/>
            <person name="Morgante M."/>
            <person name="Rokhsar D.S."/>
        </authorList>
    </citation>
    <scope>NUCLEOTIDE SEQUENCE [LARGE SCALE GENOMIC DNA]</scope>
    <source>
        <strain evidence="2">cv. Nemared</strain>
    </source>
</reference>
<dbReference type="EMBL" id="CM007653">
    <property type="protein sequence ID" value="ONI14850.1"/>
    <property type="molecule type" value="Genomic_DNA"/>
</dbReference>
<organism evidence="1 2">
    <name type="scientific">Prunus persica</name>
    <name type="common">Peach</name>
    <name type="synonym">Amygdalus persica</name>
    <dbReference type="NCBI Taxonomy" id="3760"/>
    <lineage>
        <taxon>Eukaryota</taxon>
        <taxon>Viridiplantae</taxon>
        <taxon>Streptophyta</taxon>
        <taxon>Embryophyta</taxon>
        <taxon>Tracheophyta</taxon>
        <taxon>Spermatophyta</taxon>
        <taxon>Magnoliopsida</taxon>
        <taxon>eudicotyledons</taxon>
        <taxon>Gunneridae</taxon>
        <taxon>Pentapetalae</taxon>
        <taxon>rosids</taxon>
        <taxon>fabids</taxon>
        <taxon>Rosales</taxon>
        <taxon>Rosaceae</taxon>
        <taxon>Amygdaloideae</taxon>
        <taxon>Amygdaleae</taxon>
        <taxon>Prunus</taxon>
    </lineage>
</organism>